<dbReference type="PANTHER" id="PTHR30024">
    <property type="entry name" value="ALIPHATIC SULFONATES-BINDING PROTEIN-RELATED"/>
    <property type="match status" value="1"/>
</dbReference>
<dbReference type="Proteomes" id="UP001180840">
    <property type="component" value="Unassembled WGS sequence"/>
</dbReference>
<keyword evidence="4" id="KW-0997">Cell inner membrane</keyword>
<dbReference type="InterPro" id="IPR006311">
    <property type="entry name" value="TAT_signal"/>
</dbReference>
<sequence length="386" mass="40622">MVEPLNMTRRQLLSAALAIGGTFTAGAALTACSSAASQPHSPAPGSSAPVTIGFVPIACASPLLAAHARGAFEAHGLNVQLKKFAGWADLWTAYATGALDVAHMLSPMPIAADAGATTAARPTELAFTQNTNGQALTLAAAHHPRVQHAGDLKDMVLGIPFEYSVHALLLRDYLAAHGVDPVADLELRLLRPADMIAQLSVGTIDGFIGPEPFNQRALATKSGRIFVPTKEMWDGHPCCSVAVAKDTDPRVRDALVAALHDGAAFVDNPAHTAEAAPMLAQEKYLNQKAELIAPALAGSYLSWAGEEIVDPDMINFGDPTSATAITWMAAQIARWDLGIDFDDRTIIDAAASVLPREADTAMTPVEINGRLFNPNTPTEGYPRSNA</sequence>
<reference evidence="8" key="1">
    <citation type="submission" date="2023-07" db="EMBL/GenBank/DDBJ databases">
        <title>Sequencing the genomes of 1000 actinobacteria strains.</title>
        <authorList>
            <person name="Klenk H.-P."/>
        </authorList>
    </citation>
    <scope>NUCLEOTIDE SEQUENCE</scope>
    <source>
        <strain evidence="8">DSM 107476</strain>
    </source>
</reference>
<evidence type="ECO:0000256" key="5">
    <source>
        <dbReference type="ARBA" id="ARBA00023136"/>
    </source>
</evidence>
<evidence type="ECO:0000313" key="9">
    <source>
        <dbReference type="Proteomes" id="UP001180840"/>
    </source>
</evidence>
<dbReference type="CDD" id="cd13553">
    <property type="entry name" value="PBP2_NrtA_CpmA_like"/>
    <property type="match status" value="1"/>
</dbReference>
<evidence type="ECO:0000256" key="3">
    <source>
        <dbReference type="ARBA" id="ARBA00022475"/>
    </source>
</evidence>
<keyword evidence="2" id="KW-0813">Transport</keyword>
<gene>
    <name evidence="8" type="ORF">J2S39_002339</name>
</gene>
<evidence type="ECO:0000313" key="8">
    <source>
        <dbReference type="EMBL" id="MDR7330663.1"/>
    </source>
</evidence>
<dbReference type="InterPro" id="IPR044527">
    <property type="entry name" value="NrtA/CpmA_ABC-bd_dom"/>
</dbReference>
<feature type="signal peptide" evidence="7">
    <location>
        <begin position="1"/>
        <end position="27"/>
    </location>
</feature>
<evidence type="ECO:0000256" key="4">
    <source>
        <dbReference type="ARBA" id="ARBA00022519"/>
    </source>
</evidence>
<dbReference type="PROSITE" id="PS51318">
    <property type="entry name" value="TAT"/>
    <property type="match status" value="1"/>
</dbReference>
<keyword evidence="3" id="KW-1003">Cell membrane</keyword>
<name>A0ABU2A3L3_9CORY</name>
<proteinExistence type="inferred from homology"/>
<dbReference type="PANTHER" id="PTHR30024:SF43">
    <property type="entry name" value="BLL4572 PROTEIN"/>
    <property type="match status" value="1"/>
</dbReference>
<keyword evidence="7" id="KW-0732">Signal</keyword>
<evidence type="ECO:0000256" key="1">
    <source>
        <dbReference type="ARBA" id="ARBA00004533"/>
    </source>
</evidence>
<evidence type="ECO:0000256" key="2">
    <source>
        <dbReference type="ARBA" id="ARBA00022448"/>
    </source>
</evidence>
<dbReference type="RefSeq" id="WP_290196569.1">
    <property type="nucleotide sequence ID" value="NZ_CP047654.1"/>
</dbReference>
<keyword evidence="5" id="KW-0472">Membrane</keyword>
<dbReference type="SUPFAM" id="SSF53850">
    <property type="entry name" value="Periplasmic binding protein-like II"/>
    <property type="match status" value="1"/>
</dbReference>
<comment type="caution">
    <text evidence="8">The sequence shown here is derived from an EMBL/GenBank/DDBJ whole genome shotgun (WGS) entry which is preliminary data.</text>
</comment>
<keyword evidence="9" id="KW-1185">Reference proteome</keyword>
<feature type="chain" id="PRO_5046471376" evidence="7">
    <location>
        <begin position="28"/>
        <end position="386"/>
    </location>
</feature>
<dbReference type="EMBL" id="JAVDXZ010000001">
    <property type="protein sequence ID" value="MDR7330663.1"/>
    <property type="molecule type" value="Genomic_DNA"/>
</dbReference>
<comment type="subcellular location">
    <subcellularLocation>
        <location evidence="1">Cell inner membrane</location>
    </subcellularLocation>
</comment>
<dbReference type="Gene3D" id="3.40.190.10">
    <property type="entry name" value="Periplasmic binding protein-like II"/>
    <property type="match status" value="2"/>
</dbReference>
<accession>A0ABU2A3L3</accession>
<protein>
    <submittedName>
        <fullName evidence="8">Nitrate/nitrite transport system substrate-binding protein</fullName>
    </submittedName>
</protein>
<evidence type="ECO:0000256" key="6">
    <source>
        <dbReference type="ARBA" id="ARBA00024031"/>
    </source>
</evidence>
<dbReference type="Pfam" id="PF13379">
    <property type="entry name" value="NMT1_2"/>
    <property type="match status" value="1"/>
</dbReference>
<organism evidence="8 9">
    <name type="scientific">Corynebacterium guangdongense</name>
    <dbReference type="NCBI Taxonomy" id="1783348"/>
    <lineage>
        <taxon>Bacteria</taxon>
        <taxon>Bacillati</taxon>
        <taxon>Actinomycetota</taxon>
        <taxon>Actinomycetes</taxon>
        <taxon>Mycobacteriales</taxon>
        <taxon>Corynebacteriaceae</taxon>
        <taxon>Corynebacterium</taxon>
    </lineage>
</organism>
<comment type="similarity">
    <text evidence="6">Belongs to the CmpA/NrtA family.</text>
</comment>
<evidence type="ECO:0000256" key="7">
    <source>
        <dbReference type="SAM" id="SignalP"/>
    </source>
</evidence>